<evidence type="ECO:0000256" key="1">
    <source>
        <dbReference type="SAM" id="MobiDB-lite"/>
    </source>
</evidence>
<comment type="caution">
    <text evidence="2">The sequence shown here is derived from an EMBL/GenBank/DDBJ whole genome shotgun (WGS) entry which is preliminary data.</text>
</comment>
<dbReference type="EMBL" id="ADVG01000001">
    <property type="protein sequence ID" value="EFH88376.1"/>
    <property type="molecule type" value="Genomic_DNA"/>
</dbReference>
<protein>
    <submittedName>
        <fullName evidence="2">Uncharacterized protein</fullName>
    </submittedName>
</protein>
<keyword evidence="3" id="KW-1185">Reference proteome</keyword>
<evidence type="ECO:0000313" key="2">
    <source>
        <dbReference type="EMBL" id="EFH88376.1"/>
    </source>
</evidence>
<dbReference type="AlphaFoldDB" id="D6TE03"/>
<feature type="compositionally biased region" description="Basic and acidic residues" evidence="1">
    <location>
        <begin position="37"/>
        <end position="52"/>
    </location>
</feature>
<feature type="region of interest" description="Disordered" evidence="1">
    <location>
        <begin position="29"/>
        <end position="58"/>
    </location>
</feature>
<accession>D6TE03</accession>
<proteinExistence type="predicted"/>
<organism evidence="2 3">
    <name type="scientific">Ktedonobacter racemifer DSM 44963</name>
    <dbReference type="NCBI Taxonomy" id="485913"/>
    <lineage>
        <taxon>Bacteria</taxon>
        <taxon>Bacillati</taxon>
        <taxon>Chloroflexota</taxon>
        <taxon>Ktedonobacteria</taxon>
        <taxon>Ktedonobacterales</taxon>
        <taxon>Ktedonobacteraceae</taxon>
        <taxon>Ktedonobacter</taxon>
    </lineage>
</organism>
<gene>
    <name evidence="2" type="ORF">Krac_9824</name>
</gene>
<dbReference type="Proteomes" id="UP000004508">
    <property type="component" value="Unassembled WGS sequence"/>
</dbReference>
<dbReference type="InParanoid" id="D6TE03"/>
<reference evidence="2 3" key="1">
    <citation type="journal article" date="2011" name="Stand. Genomic Sci.">
        <title>Non-contiguous finished genome sequence and contextual data of the filamentous soil bacterium Ktedonobacter racemifer type strain (SOSP1-21).</title>
        <authorList>
            <person name="Chang Y.J."/>
            <person name="Land M."/>
            <person name="Hauser L."/>
            <person name="Chertkov O."/>
            <person name="Del Rio T.G."/>
            <person name="Nolan M."/>
            <person name="Copeland A."/>
            <person name="Tice H."/>
            <person name="Cheng J.F."/>
            <person name="Lucas S."/>
            <person name="Han C."/>
            <person name="Goodwin L."/>
            <person name="Pitluck S."/>
            <person name="Ivanova N."/>
            <person name="Ovchinikova G."/>
            <person name="Pati A."/>
            <person name="Chen A."/>
            <person name="Palaniappan K."/>
            <person name="Mavromatis K."/>
            <person name="Liolios K."/>
            <person name="Brettin T."/>
            <person name="Fiebig A."/>
            <person name="Rohde M."/>
            <person name="Abt B."/>
            <person name="Goker M."/>
            <person name="Detter J.C."/>
            <person name="Woyke T."/>
            <person name="Bristow J."/>
            <person name="Eisen J.A."/>
            <person name="Markowitz V."/>
            <person name="Hugenholtz P."/>
            <person name="Kyrpides N.C."/>
            <person name="Klenk H.P."/>
            <person name="Lapidus A."/>
        </authorList>
    </citation>
    <scope>NUCLEOTIDE SEQUENCE [LARGE SCALE GENOMIC DNA]</scope>
    <source>
        <strain evidence="3">DSM 44963</strain>
    </source>
</reference>
<evidence type="ECO:0000313" key="3">
    <source>
        <dbReference type="Proteomes" id="UP000004508"/>
    </source>
</evidence>
<sequence length="58" mass="6943">MGLYHTYEHTSHGYSHKLYLVILLQRRESRNPSTHAPKKERCFHPSPKRAENYPHLTK</sequence>
<name>D6TE03_KTERA</name>